<evidence type="ECO:0000256" key="5">
    <source>
        <dbReference type="ARBA" id="ARBA00022729"/>
    </source>
</evidence>
<dbReference type="AlphaFoldDB" id="A0A9D3S3A8"/>
<dbReference type="FunFam" id="2.10.25.10:FF:000302">
    <property type="entry name" value="latent-transforming growth factor beta-binding protein 3 isoform X2"/>
    <property type="match status" value="1"/>
</dbReference>
<feature type="domain" description="EGF-like" evidence="12">
    <location>
        <begin position="1013"/>
        <end position="1053"/>
    </location>
</feature>
<feature type="domain" description="EGF-like" evidence="12">
    <location>
        <begin position="288"/>
        <end position="326"/>
    </location>
</feature>
<dbReference type="InterPro" id="IPR001881">
    <property type="entry name" value="EGF-like_Ca-bd_dom"/>
</dbReference>
<evidence type="ECO:0000256" key="3">
    <source>
        <dbReference type="ARBA" id="ARBA00022530"/>
    </source>
</evidence>
<comment type="caution">
    <text evidence="9">Lacks conserved residue(s) required for the propagation of feature annotation.</text>
</comment>
<keyword evidence="8" id="KW-0325">Glycoprotein</keyword>
<dbReference type="FunFam" id="2.10.25.10:FF:000077">
    <property type="entry name" value="Latent-transforming growth factor beta-binding protein 3 isoform 1"/>
    <property type="match status" value="1"/>
</dbReference>
<dbReference type="GO" id="GO:0005509">
    <property type="term" value="F:calcium ion binding"/>
    <property type="evidence" value="ECO:0007669"/>
    <property type="project" value="InterPro"/>
</dbReference>
<evidence type="ECO:0000256" key="11">
    <source>
        <dbReference type="SAM" id="SignalP"/>
    </source>
</evidence>
<evidence type="ECO:0000256" key="7">
    <source>
        <dbReference type="ARBA" id="ARBA00023157"/>
    </source>
</evidence>
<evidence type="ECO:0000256" key="6">
    <source>
        <dbReference type="ARBA" id="ARBA00022737"/>
    </source>
</evidence>
<feature type="domain" description="EGF-like" evidence="12">
    <location>
        <begin position="571"/>
        <end position="608"/>
    </location>
</feature>
<feature type="signal peptide" evidence="11">
    <location>
        <begin position="1"/>
        <end position="22"/>
    </location>
</feature>
<dbReference type="PROSITE" id="PS00010">
    <property type="entry name" value="ASX_HYDROXYL"/>
    <property type="match status" value="10"/>
</dbReference>
<dbReference type="FunFam" id="2.10.25.10:FF:000115">
    <property type="entry name" value="latent-transforming growth factor beta-binding protein 4 isoform X2"/>
    <property type="match status" value="1"/>
</dbReference>
<feature type="domain" description="EGF-like" evidence="12">
    <location>
        <begin position="761"/>
        <end position="800"/>
    </location>
</feature>
<feature type="domain" description="TB" evidence="13">
    <location>
        <begin position="334"/>
        <end position="386"/>
    </location>
</feature>
<feature type="domain" description="EGF-like" evidence="12">
    <location>
        <begin position="79"/>
        <end position="111"/>
    </location>
</feature>
<comment type="subcellular location">
    <subcellularLocation>
        <location evidence="1">Secreted</location>
        <location evidence="1">Extracellular space</location>
        <location evidence="1">Extracellular matrix</location>
    </subcellularLocation>
</comment>
<evidence type="ECO:0000256" key="2">
    <source>
        <dbReference type="ARBA" id="ARBA00022525"/>
    </source>
</evidence>
<dbReference type="Proteomes" id="UP001044222">
    <property type="component" value="Unassembled WGS sequence"/>
</dbReference>
<dbReference type="InterPro" id="IPR000152">
    <property type="entry name" value="EGF-type_Asp/Asn_hydroxyl_site"/>
</dbReference>
<dbReference type="PROSITE" id="PS51364">
    <property type="entry name" value="TB"/>
    <property type="match status" value="4"/>
</dbReference>
<keyword evidence="7 9" id="KW-1015">Disulfide bond</keyword>
<protein>
    <recommendedName>
        <fullName evidence="16">Latent transforming growth factor beta binding protein 3</fullName>
    </recommendedName>
</protein>
<dbReference type="GO" id="GO:0030855">
    <property type="term" value="P:epithelial cell differentiation"/>
    <property type="evidence" value="ECO:0007669"/>
    <property type="project" value="UniProtKB-ARBA"/>
</dbReference>
<dbReference type="FunFam" id="2.10.25.10:FF:000068">
    <property type="entry name" value="Latent transforming growth factor beta binding protein 3"/>
    <property type="match status" value="3"/>
</dbReference>
<feature type="domain" description="EGF-like" evidence="12">
    <location>
        <begin position="967"/>
        <end position="1003"/>
    </location>
</feature>
<dbReference type="Pfam" id="PF12662">
    <property type="entry name" value="cEGF"/>
    <property type="match status" value="1"/>
</dbReference>
<dbReference type="InterPro" id="IPR018097">
    <property type="entry name" value="EGF_Ca-bd_CS"/>
</dbReference>
<evidence type="ECO:0000259" key="13">
    <source>
        <dbReference type="PROSITE" id="PS51364"/>
    </source>
</evidence>
<evidence type="ECO:0000256" key="4">
    <source>
        <dbReference type="ARBA" id="ARBA00022536"/>
    </source>
</evidence>
<dbReference type="FunFam" id="2.10.25.10:FF:000096">
    <property type="entry name" value="Putative fibrillin 2"/>
    <property type="match status" value="1"/>
</dbReference>
<dbReference type="InterPro" id="IPR036773">
    <property type="entry name" value="TB_dom_sf"/>
</dbReference>
<dbReference type="PROSITE" id="PS01186">
    <property type="entry name" value="EGF_2"/>
    <property type="match status" value="9"/>
</dbReference>
<feature type="disulfide bond" evidence="9">
    <location>
        <begin position="101"/>
        <end position="110"/>
    </location>
</feature>
<dbReference type="InterPro" id="IPR000742">
    <property type="entry name" value="EGF"/>
</dbReference>
<keyword evidence="15" id="KW-1185">Reference proteome</keyword>
<dbReference type="PANTHER" id="PTHR47333:SF4">
    <property type="entry name" value="EGF-LIKE DOMAIN-CONTAINING PROTEIN"/>
    <property type="match status" value="1"/>
</dbReference>
<feature type="compositionally biased region" description="Polar residues" evidence="10">
    <location>
        <begin position="216"/>
        <end position="227"/>
    </location>
</feature>
<dbReference type="SUPFAM" id="SSF57581">
    <property type="entry name" value="TB module/8-cys domain"/>
    <property type="match status" value="4"/>
</dbReference>
<keyword evidence="4 9" id="KW-0245">EGF-like domain</keyword>
<keyword evidence="5 11" id="KW-0732">Signal</keyword>
<keyword evidence="6" id="KW-0677">Repeat</keyword>
<evidence type="ECO:0000313" key="14">
    <source>
        <dbReference type="EMBL" id="KAG5853138.1"/>
    </source>
</evidence>
<dbReference type="InterPro" id="IPR013032">
    <property type="entry name" value="EGF-like_CS"/>
</dbReference>
<dbReference type="SMART" id="SM00181">
    <property type="entry name" value="EGF"/>
    <property type="match status" value="15"/>
</dbReference>
<dbReference type="PROSITE" id="PS00022">
    <property type="entry name" value="EGF_1"/>
    <property type="match status" value="1"/>
</dbReference>
<dbReference type="FunFam" id="2.10.25.10:FF:000024">
    <property type="entry name" value="Putative latent-transforming growth factor beta-binding protein 2"/>
    <property type="match status" value="2"/>
</dbReference>
<evidence type="ECO:0000313" key="15">
    <source>
        <dbReference type="Proteomes" id="UP001044222"/>
    </source>
</evidence>
<name>A0A9D3S3A8_ANGAN</name>
<feature type="domain" description="EGF-like" evidence="12">
    <location>
        <begin position="801"/>
        <end position="843"/>
    </location>
</feature>
<dbReference type="Gene3D" id="3.90.290.10">
    <property type="entry name" value="TGF-beta binding (TB) domain"/>
    <property type="match status" value="4"/>
</dbReference>
<dbReference type="Pfam" id="PF07645">
    <property type="entry name" value="EGF_CA"/>
    <property type="match status" value="11"/>
</dbReference>
<dbReference type="Gene3D" id="2.10.25.10">
    <property type="entry name" value="Laminin"/>
    <property type="match status" value="15"/>
</dbReference>
<comment type="caution">
    <text evidence="14">The sequence shown here is derived from an EMBL/GenBank/DDBJ whole genome shotgun (WGS) entry which is preliminary data.</text>
</comment>
<dbReference type="InterPro" id="IPR049883">
    <property type="entry name" value="NOTCH1_EGF-like"/>
</dbReference>
<accession>A0A9D3S3A8</accession>
<feature type="disulfide bond" evidence="9">
    <location>
        <begin position="83"/>
        <end position="93"/>
    </location>
</feature>
<dbReference type="SMART" id="SM00179">
    <property type="entry name" value="EGF_CA"/>
    <property type="match status" value="14"/>
</dbReference>
<sequence>MPSLTISHLVLIWLGVQRLALGAERISARERFKVVISPVICKRTCLKGQCHHTCEQGNNTTLIGENGRSADTLTGPGFRVVVCPLTCMNGGVCNSHSHCLCPPGFTGRLCQFPSRQLTGTKGAQGNAQPAGPDTRSPGDQPGAGRHVAQTQSVFTVPLANGGGHHSSEVQYKVRVHHDPDTSVVIHPMEQAEAKPPQKTPSRVPPQTHKPRGRCFQETTPKQACSSTPLPGLTNQEDCCGSIGNSWGQNKCHKCPELPFPGVHKLIIEDYGSTCPQGYKRLNNTHCHDINECTMQGVCQNGDCLNTQGSFLCACKPGFVLDRTRCVAEPPGDLGLCFLLVGQGGQCEHALPTQLSQEMCCCTVGKAWGSGCERCPQDGTASFSKICPAGKGYILHSYRDTLTIPPQTLPIYPNLEKETPKTENERQVVKFPPLDPEVVEATPPMQLSTTSTQGPKLPVIVAKPSPPPIVKVPPENSPLEVGQTQYPQTDECRQNRNVCGHGECVSGFSGFSCHCNAGYRPHPQRRSCVDENECEGEPCGPGRGLCINTVGSYRCHCNHGYKLQYGKLTCVDVNECAKPNTCGEGGQCVNLPGTYKCQCYEGYKSKSHQQVACEDIDECLDPNSCPNQQCENTPGSYECTPCQPGYHARAGSATDGRARFLLPGGFVSFPLLWAAPAPPDVDECQARGTCPNGHCQNLQGSYRCQCNEGFEPESDGKSCKDTDECEDDRLCANGRCVNTEGSFLCECYLGYRLTQEGSHCEDINECERSFNCQRGRCMNMMGSYRCVCPEGFQLVNGRRCQDVDECSKDRSLCRPHGVCENRQGSYVCVCNDGFINSEDSHSCEAVEIFVEDKKECYLNLDDTVFCDSVLATNITKQECCCSIGVGWGDQCEIYPCPVHNSVEFLSLCPIGKGFYNEESVAMHRDIDECVLFADEICKEGRCMNTQPGYECYCQQGFYYDGNLLECIDVDECHDESLCANGRCVNTRGSFYCTCSPPWTPDASNKKCVVPVLAGVDECRDPANCKNGQCVDTADSYYCLCTPPWTLGTDRNSCIPPEEQGDRTAAHKDVCFGQVDEDLICTRPQTGLMLTYSECCCHYGLGWGPECRTCPQRNSAMFNRLCDMYLDTESDGEGDLLPSFANYNPEGDSSEEDSDECSCANGRCVRSYLGTMCECNPGFRMDHSRTHCTDINECAEPGLRLNSCINARCVNTLGSFRCFCKRDFIPSRIPNMCIPRRAQ</sequence>
<organism evidence="14 15">
    <name type="scientific">Anguilla anguilla</name>
    <name type="common">European freshwater eel</name>
    <name type="synonym">Muraena anguilla</name>
    <dbReference type="NCBI Taxonomy" id="7936"/>
    <lineage>
        <taxon>Eukaryota</taxon>
        <taxon>Metazoa</taxon>
        <taxon>Chordata</taxon>
        <taxon>Craniata</taxon>
        <taxon>Vertebrata</taxon>
        <taxon>Euteleostomi</taxon>
        <taxon>Actinopterygii</taxon>
        <taxon>Neopterygii</taxon>
        <taxon>Teleostei</taxon>
        <taxon>Anguilliformes</taxon>
        <taxon>Anguillidae</taxon>
        <taxon>Anguilla</taxon>
    </lineage>
</organism>
<evidence type="ECO:0000256" key="1">
    <source>
        <dbReference type="ARBA" id="ARBA00004498"/>
    </source>
</evidence>
<dbReference type="InterPro" id="IPR052080">
    <property type="entry name" value="vWF_C/EGF_Fibrillin"/>
</dbReference>
<feature type="domain" description="TB" evidence="13">
    <location>
        <begin position="1067"/>
        <end position="1120"/>
    </location>
</feature>
<dbReference type="PROSITE" id="PS01187">
    <property type="entry name" value="EGF_CA"/>
    <property type="match status" value="5"/>
</dbReference>
<feature type="region of interest" description="Disordered" evidence="10">
    <location>
        <begin position="118"/>
        <end position="146"/>
    </location>
</feature>
<dbReference type="SUPFAM" id="SSF57184">
    <property type="entry name" value="Growth factor receptor domain"/>
    <property type="match status" value="3"/>
</dbReference>
<evidence type="ECO:0000256" key="8">
    <source>
        <dbReference type="ARBA" id="ARBA00023180"/>
    </source>
</evidence>
<reference evidence="14" key="1">
    <citation type="submission" date="2021-01" db="EMBL/GenBank/DDBJ databases">
        <title>A chromosome-scale assembly of European eel, Anguilla anguilla.</title>
        <authorList>
            <person name="Henkel C."/>
            <person name="Jong-Raadsen S.A."/>
            <person name="Dufour S."/>
            <person name="Weltzien F.-A."/>
            <person name="Palstra A.P."/>
            <person name="Pelster B."/>
            <person name="Spaink H.P."/>
            <person name="Van Den Thillart G.E."/>
            <person name="Jansen H."/>
            <person name="Zahm M."/>
            <person name="Klopp C."/>
            <person name="Cedric C."/>
            <person name="Louis A."/>
            <person name="Berthelot C."/>
            <person name="Parey E."/>
            <person name="Roest Crollius H."/>
            <person name="Montfort J."/>
            <person name="Robinson-Rechavi M."/>
            <person name="Bucao C."/>
            <person name="Bouchez O."/>
            <person name="Gislard M."/>
            <person name="Lluch J."/>
            <person name="Milhes M."/>
            <person name="Lampietro C."/>
            <person name="Lopez Roques C."/>
            <person name="Donnadieu C."/>
            <person name="Braasch I."/>
            <person name="Desvignes T."/>
            <person name="Postlethwait J."/>
            <person name="Bobe J."/>
            <person name="Guiguen Y."/>
            <person name="Dirks R."/>
        </authorList>
    </citation>
    <scope>NUCLEOTIDE SEQUENCE</scope>
    <source>
        <strain evidence="14">Tag_6206</strain>
        <tissue evidence="14">Liver</tissue>
    </source>
</reference>
<dbReference type="InterPro" id="IPR026823">
    <property type="entry name" value="cEGF"/>
</dbReference>
<dbReference type="InterPro" id="IPR017878">
    <property type="entry name" value="TB_dom"/>
</dbReference>
<dbReference type="Pfam" id="PF12661">
    <property type="entry name" value="hEGF"/>
    <property type="match status" value="3"/>
</dbReference>
<feature type="domain" description="TB" evidence="13">
    <location>
        <begin position="853"/>
        <end position="907"/>
    </location>
</feature>
<dbReference type="GO" id="GO:0048731">
    <property type="term" value="P:system development"/>
    <property type="evidence" value="ECO:0007669"/>
    <property type="project" value="UniProtKB-ARBA"/>
</dbReference>
<dbReference type="SUPFAM" id="SSF57196">
    <property type="entry name" value="EGF/Laminin"/>
    <property type="match status" value="7"/>
</dbReference>
<dbReference type="Pfam" id="PF00683">
    <property type="entry name" value="TB"/>
    <property type="match status" value="4"/>
</dbReference>
<dbReference type="CDD" id="cd00054">
    <property type="entry name" value="EGF_CA"/>
    <property type="match status" value="10"/>
</dbReference>
<dbReference type="FunFam" id="2.10.25.10:FF:000038">
    <property type="entry name" value="Fibrillin 2"/>
    <property type="match status" value="1"/>
</dbReference>
<dbReference type="FunFam" id="3.90.290.10:FF:000002">
    <property type="entry name" value="Latent-transforming growth factor beta-binding protein 3 isoform 1"/>
    <property type="match status" value="1"/>
</dbReference>
<feature type="region of interest" description="Disordered" evidence="10">
    <location>
        <begin position="190"/>
        <end position="227"/>
    </location>
</feature>
<evidence type="ECO:0008006" key="16">
    <source>
        <dbReference type="Google" id="ProtNLM"/>
    </source>
</evidence>
<gene>
    <name evidence="14" type="ORF">ANANG_G00069900</name>
</gene>
<dbReference type="PANTHER" id="PTHR47333">
    <property type="entry name" value="VON WILLEBRAND FACTOR C AND EGF DOMAIN-CONTAINING PROTEIN"/>
    <property type="match status" value="1"/>
</dbReference>
<dbReference type="InterPro" id="IPR009030">
    <property type="entry name" value="Growth_fac_rcpt_cys_sf"/>
</dbReference>
<feature type="domain" description="EGF-like" evidence="12">
    <location>
        <begin position="679"/>
        <end position="719"/>
    </location>
</feature>
<dbReference type="EMBL" id="JAFIRN010000003">
    <property type="protein sequence ID" value="KAG5853138.1"/>
    <property type="molecule type" value="Genomic_DNA"/>
</dbReference>
<feature type="chain" id="PRO_5039609288" description="Latent transforming growth factor beta binding protein 3" evidence="11">
    <location>
        <begin position="23"/>
        <end position="1237"/>
    </location>
</feature>
<keyword evidence="2" id="KW-0964">Secreted</keyword>
<evidence type="ECO:0000256" key="9">
    <source>
        <dbReference type="PROSITE-ProRule" id="PRU00076"/>
    </source>
</evidence>
<feature type="compositionally biased region" description="Polar residues" evidence="10">
    <location>
        <begin position="118"/>
        <end position="127"/>
    </location>
</feature>
<feature type="domain" description="TB" evidence="13">
    <location>
        <begin position="212"/>
        <end position="255"/>
    </location>
</feature>
<dbReference type="FunFam" id="2.10.25.10:FF:000056">
    <property type="entry name" value="Latent-transforming growth factor beta-binding protein 3 isoform 2"/>
    <property type="match status" value="1"/>
</dbReference>
<proteinExistence type="predicted"/>
<feature type="domain" description="EGF-like" evidence="12">
    <location>
        <begin position="529"/>
        <end position="566"/>
    </location>
</feature>
<evidence type="ECO:0000256" key="10">
    <source>
        <dbReference type="SAM" id="MobiDB-lite"/>
    </source>
</evidence>
<dbReference type="PROSITE" id="PS50026">
    <property type="entry name" value="EGF_3"/>
    <property type="match status" value="10"/>
</dbReference>
<feature type="domain" description="EGF-like" evidence="12">
    <location>
        <begin position="720"/>
        <end position="760"/>
    </location>
</feature>
<evidence type="ECO:0000259" key="12">
    <source>
        <dbReference type="PROSITE" id="PS50026"/>
    </source>
</evidence>
<keyword evidence="3" id="KW-0272">Extracellular matrix</keyword>